<dbReference type="Pfam" id="PF17853">
    <property type="entry name" value="GGDEF_2"/>
    <property type="match status" value="1"/>
</dbReference>
<reference evidence="6" key="1">
    <citation type="submission" date="2016-10" db="EMBL/GenBank/DDBJ databases">
        <authorList>
            <person name="de Groot N.N."/>
        </authorList>
    </citation>
    <scope>NUCLEOTIDE SEQUENCE [LARGE SCALE GENOMIC DNA]</scope>
    <source>
        <strain evidence="6">10nlg</strain>
    </source>
</reference>
<dbReference type="InterPro" id="IPR041522">
    <property type="entry name" value="CdaR_GGDEF"/>
</dbReference>
<accession>A0A1H9S369</accession>
<dbReference type="RefSeq" id="WP_093072322.1">
    <property type="nucleotide sequence ID" value="NZ_FOGV01000006.1"/>
</dbReference>
<dbReference type="InterPro" id="IPR051448">
    <property type="entry name" value="CdaR-like_regulators"/>
</dbReference>
<proteinExistence type="inferred from homology"/>
<dbReference type="EMBL" id="FOGV01000006">
    <property type="protein sequence ID" value="SER79378.1"/>
    <property type="molecule type" value="Genomic_DNA"/>
</dbReference>
<comment type="similarity">
    <text evidence="1">Belongs to the CdaR family.</text>
</comment>
<dbReference type="Pfam" id="PF05651">
    <property type="entry name" value="Diacid_rec"/>
    <property type="match status" value="1"/>
</dbReference>
<dbReference type="OrthoDB" id="9792148at2"/>
<evidence type="ECO:0000313" key="5">
    <source>
        <dbReference type="EMBL" id="SER79378.1"/>
    </source>
</evidence>
<dbReference type="Proteomes" id="UP000199318">
    <property type="component" value="Unassembled WGS sequence"/>
</dbReference>
<comment type="caution">
    <text evidence="5">The sequence shown here is derived from an EMBL/GenBank/DDBJ whole genome shotgun (WGS) entry which is preliminary data.</text>
</comment>
<dbReference type="Gene3D" id="1.10.10.2840">
    <property type="entry name" value="PucR C-terminal helix-turn-helix domain"/>
    <property type="match status" value="1"/>
</dbReference>
<evidence type="ECO:0000259" key="3">
    <source>
        <dbReference type="Pfam" id="PF13556"/>
    </source>
</evidence>
<dbReference type="STRING" id="1464123.SAMN05444126_10625"/>
<feature type="domain" description="PucR C-terminal helix-turn-helix" evidence="3">
    <location>
        <begin position="315"/>
        <end position="372"/>
    </location>
</feature>
<keyword evidence="6" id="KW-1185">Reference proteome</keyword>
<feature type="domain" description="Putative sugar diacid recognition" evidence="2">
    <location>
        <begin position="5"/>
        <end position="136"/>
    </location>
</feature>
<protein>
    <submittedName>
        <fullName evidence="5">Carbohydrate diacid regulator</fullName>
    </submittedName>
</protein>
<dbReference type="Pfam" id="PF13556">
    <property type="entry name" value="HTH_30"/>
    <property type="match status" value="1"/>
</dbReference>
<evidence type="ECO:0000259" key="2">
    <source>
        <dbReference type="Pfam" id="PF05651"/>
    </source>
</evidence>
<evidence type="ECO:0000313" key="6">
    <source>
        <dbReference type="Proteomes" id="UP000199318"/>
    </source>
</evidence>
<evidence type="ECO:0000259" key="4">
    <source>
        <dbReference type="Pfam" id="PF17853"/>
    </source>
</evidence>
<dbReference type="InterPro" id="IPR008599">
    <property type="entry name" value="Diacid_rec"/>
</dbReference>
<sequence length="378" mass="43381">MNLLTTLAQRIVQEVTDIVQEEVIVCDESGIIAAASDKSRINMFHEGAELTVQNKEKLIITEDDVHKLQGVKPGLNLPIMMKGSVIGVIGITGKPENVLQFGQLIQRMTELIVQEAYSSERLDSKYRGLETFIYEWVNIQVLDEEFIERGEILGIQMSEKRKCVLIEVLNTAEATEQVVPLDQELSDLFREHLEMSAQEFIVPWGNGRFIFLHSTERKDGSYFSLRGSLERCQRETLRRYNMNIAAGIGQEADAPNKLYRSYFEAKRAMQAAKKTKRPTFYEELTLDIALSEVSDTAKETFVNRVLGSLRHDDELLETLMIYIKENQHLKNTARRLHIHINTLHYRLKKIETLTGSPVKQSDTFVSLYLALLFLREKL</sequence>
<gene>
    <name evidence="5" type="ORF">SAMN05444126_10625</name>
</gene>
<organism evidence="5 6">
    <name type="scientific">Salisediminibacterium halotolerans</name>
    <dbReference type="NCBI Taxonomy" id="517425"/>
    <lineage>
        <taxon>Bacteria</taxon>
        <taxon>Bacillati</taxon>
        <taxon>Bacillota</taxon>
        <taxon>Bacilli</taxon>
        <taxon>Bacillales</taxon>
        <taxon>Bacillaceae</taxon>
        <taxon>Salisediminibacterium</taxon>
    </lineage>
</organism>
<dbReference type="AlphaFoldDB" id="A0A1H9S369"/>
<dbReference type="PANTHER" id="PTHR33744:SF16">
    <property type="entry name" value="CARBOHYDRATE DIACID REGULATOR"/>
    <property type="match status" value="1"/>
</dbReference>
<feature type="domain" description="CdaR GGDEF-like" evidence="4">
    <location>
        <begin position="143"/>
        <end position="270"/>
    </location>
</feature>
<name>A0A1H9S369_9BACI</name>
<evidence type="ECO:0000256" key="1">
    <source>
        <dbReference type="ARBA" id="ARBA00006754"/>
    </source>
</evidence>
<dbReference type="InterPro" id="IPR042070">
    <property type="entry name" value="PucR_C-HTH_sf"/>
</dbReference>
<dbReference type="PANTHER" id="PTHR33744">
    <property type="entry name" value="CARBOHYDRATE DIACID REGULATOR"/>
    <property type="match status" value="1"/>
</dbReference>
<dbReference type="InterPro" id="IPR025736">
    <property type="entry name" value="PucR_C-HTH_dom"/>
</dbReference>